<accession>A0A8J6XW70</accession>
<dbReference type="GO" id="GO:0016740">
    <property type="term" value="F:transferase activity"/>
    <property type="evidence" value="ECO:0007669"/>
    <property type="project" value="UniProtKB-KW"/>
</dbReference>
<name>A0A8J6XW70_9CYAN</name>
<dbReference type="RefSeq" id="WP_190836523.1">
    <property type="nucleotide sequence ID" value="NZ_CAWPPI010000110.1"/>
</dbReference>
<proteinExistence type="predicted"/>
<keyword evidence="1" id="KW-0808">Transferase</keyword>
<dbReference type="InterPro" id="IPR014942">
    <property type="entry name" value="AbiEii"/>
</dbReference>
<evidence type="ECO:0000313" key="1">
    <source>
        <dbReference type="EMBL" id="MBD2777457.1"/>
    </source>
</evidence>
<comment type="caution">
    <text evidence="1">The sequence shown here is derived from an EMBL/GenBank/DDBJ whole genome shotgun (WGS) entry which is preliminary data.</text>
</comment>
<keyword evidence="2" id="KW-1185">Reference proteome</keyword>
<evidence type="ECO:0000313" key="2">
    <source>
        <dbReference type="Proteomes" id="UP000629098"/>
    </source>
</evidence>
<dbReference type="AlphaFoldDB" id="A0A8J6XW70"/>
<protein>
    <submittedName>
        <fullName evidence="1">Nucleotidyl transferase AbiEii/AbiGii toxin family protein</fullName>
    </submittedName>
</protein>
<gene>
    <name evidence="1" type="ORF">ICL16_36780</name>
</gene>
<dbReference type="EMBL" id="JACXAE010000110">
    <property type="protein sequence ID" value="MBD2777457.1"/>
    <property type="molecule type" value="Genomic_DNA"/>
</dbReference>
<reference evidence="1" key="1">
    <citation type="submission" date="2020-09" db="EMBL/GenBank/DDBJ databases">
        <title>Iningainema tapete sp. nov. (Scytonemataceae, Cyanobacteria) from greenhouses in central Florida (USA) produces two types of nodularin with biosynthetic potential for microcystin-LR and anabaenopeptins.</title>
        <authorList>
            <person name="Berthold D.E."/>
            <person name="Lefler F.W."/>
            <person name="Huang I.-S."/>
            <person name="Abdulla H."/>
            <person name="Zimba P.V."/>
            <person name="Laughinghouse H.D. IV."/>
        </authorList>
    </citation>
    <scope>NUCLEOTIDE SEQUENCE</scope>
    <source>
        <strain evidence="1">BLCCT55</strain>
    </source>
</reference>
<organism evidence="1 2">
    <name type="scientific">Iningainema tapete BLCC-T55</name>
    <dbReference type="NCBI Taxonomy" id="2748662"/>
    <lineage>
        <taxon>Bacteria</taxon>
        <taxon>Bacillati</taxon>
        <taxon>Cyanobacteriota</taxon>
        <taxon>Cyanophyceae</taxon>
        <taxon>Nostocales</taxon>
        <taxon>Scytonemataceae</taxon>
        <taxon>Iningainema tapete</taxon>
    </lineage>
</organism>
<dbReference type="Proteomes" id="UP000629098">
    <property type="component" value="Unassembled WGS sequence"/>
</dbReference>
<sequence>MSQQQPRNIPASVRRRLLHLSKEQGEDFNYLLTRYAADRLLYRLSQSVHKHQFILKGATLFRVWSGEPHRATKDVDLLGHGNSEISSLTKIFQEICEISCEDDGITFGSETVKGEKIKEDQEYEGVRIKLRSQLETTTIQVQIDIGFGDAVTPKAQEVEFPPILNLPAPCLLIYPRETVIAEKFQAMVALGIMNSRLKDFYDIWFLCQKFEFQGTILSEALKNTFHRRRTPLPIALPFALTAEFAFDKDKQKQWKSFVDKGQLKTAHVSLPEVIAVVGEFLMPPSLAAAQGEVFNKIWIASTYWSEMRPFGALDISPEKQ</sequence>
<dbReference type="Pfam" id="PF08843">
    <property type="entry name" value="AbiEii"/>
    <property type="match status" value="1"/>
</dbReference>